<organism evidence="3 4">
    <name type="scientific">Neolewinella aurantiaca</name>
    <dbReference type="NCBI Taxonomy" id="2602767"/>
    <lineage>
        <taxon>Bacteria</taxon>
        <taxon>Pseudomonadati</taxon>
        <taxon>Bacteroidota</taxon>
        <taxon>Saprospiria</taxon>
        <taxon>Saprospirales</taxon>
        <taxon>Lewinellaceae</taxon>
        <taxon>Neolewinella</taxon>
    </lineage>
</organism>
<dbReference type="NCBIfam" id="TIGR04183">
    <property type="entry name" value="Por_Secre_tail"/>
    <property type="match status" value="1"/>
</dbReference>
<gene>
    <name evidence="3" type="ORF">FUA23_16225</name>
</gene>
<dbReference type="Gene3D" id="2.120.10.30">
    <property type="entry name" value="TolB, C-terminal domain"/>
    <property type="match status" value="1"/>
</dbReference>
<feature type="signal peptide" evidence="1">
    <location>
        <begin position="1"/>
        <end position="18"/>
    </location>
</feature>
<evidence type="ECO:0000259" key="2">
    <source>
        <dbReference type="Pfam" id="PF07995"/>
    </source>
</evidence>
<sequence length="489" mass="52449">MRYLLSFICSLSVLLCFAQPAVEIELLADGFNRPVDISGAGDNSDRLFVVEQAGRIRVIDQTTSVVQPDDFLDITPIVLNGGNEQGLLGLAFHPDFAANGYFYVNFTSNEYGGSTNNGQTVIARYTATGESLETADPGSQKIILRIDQPYSNHNAGGLAFGPDGYLYIGTGDGGSGGDPDGNGQNPQALLGKMLRLDVDVEDDEVPYEIPANNPFVGNDGVRDEIWALGLRNPWRISFDRTTGDLWIADVGQVAREEINLQPAGSEGGENYGWDCREGEIEYSGNSSSLCGNGSVYTDPVFDYPRDPETGGFSVSGGYVYRGPAANDLSGHYICADYVSGNFFILSPDTGEGRSLTVQGDLSIRSVSTFGEDDEGNLYVANLSDGEIYSVSGGGNPVNTTDVQSVNSGPHIIPNPADRDFAIRIPELQQAGPVSVRVFAGDGTLVYQKIHVENGGPVRGTYVLPDVPAGVYQVLITYDQGKFIRRLVVK</sequence>
<dbReference type="Pfam" id="PF07995">
    <property type="entry name" value="GSDH"/>
    <property type="match status" value="1"/>
</dbReference>
<dbReference type="OrthoDB" id="9770043at2"/>
<evidence type="ECO:0000313" key="4">
    <source>
        <dbReference type="Proteomes" id="UP000321907"/>
    </source>
</evidence>
<dbReference type="RefSeq" id="WP_147931816.1">
    <property type="nucleotide sequence ID" value="NZ_VOXD01000027.1"/>
</dbReference>
<accession>A0A5C7FER1</accession>
<dbReference type="InterPro" id="IPR026444">
    <property type="entry name" value="Secre_tail"/>
</dbReference>
<dbReference type="InterPro" id="IPR011042">
    <property type="entry name" value="6-blade_b-propeller_TolB-like"/>
</dbReference>
<dbReference type="AlphaFoldDB" id="A0A5C7FER1"/>
<comment type="caution">
    <text evidence="3">The sequence shown here is derived from an EMBL/GenBank/DDBJ whole genome shotgun (WGS) entry which is preliminary data.</text>
</comment>
<dbReference type="EMBL" id="VOXD01000027">
    <property type="protein sequence ID" value="TXF88028.1"/>
    <property type="molecule type" value="Genomic_DNA"/>
</dbReference>
<feature type="domain" description="Glucose/Sorbosone dehydrogenase" evidence="2">
    <location>
        <begin position="32"/>
        <end position="387"/>
    </location>
</feature>
<evidence type="ECO:0000256" key="1">
    <source>
        <dbReference type="SAM" id="SignalP"/>
    </source>
</evidence>
<dbReference type="PANTHER" id="PTHR19328:SF75">
    <property type="entry name" value="ALDOSE SUGAR DEHYDROGENASE YLII"/>
    <property type="match status" value="1"/>
</dbReference>
<dbReference type="Proteomes" id="UP000321907">
    <property type="component" value="Unassembled WGS sequence"/>
</dbReference>
<dbReference type="InterPro" id="IPR012938">
    <property type="entry name" value="Glc/Sorbosone_DH"/>
</dbReference>
<proteinExistence type="predicted"/>
<dbReference type="SUPFAM" id="SSF50952">
    <property type="entry name" value="Soluble quinoprotein glucose dehydrogenase"/>
    <property type="match status" value="1"/>
</dbReference>
<feature type="chain" id="PRO_5022745325" evidence="1">
    <location>
        <begin position="19"/>
        <end position="489"/>
    </location>
</feature>
<keyword evidence="1" id="KW-0732">Signal</keyword>
<protein>
    <submittedName>
        <fullName evidence="3">T9SS type A sorting domain-containing protein</fullName>
    </submittedName>
</protein>
<dbReference type="InterPro" id="IPR011041">
    <property type="entry name" value="Quinoprot_gluc/sorb_DH_b-prop"/>
</dbReference>
<keyword evidence="4" id="KW-1185">Reference proteome</keyword>
<dbReference type="PANTHER" id="PTHR19328">
    <property type="entry name" value="HEDGEHOG-INTERACTING PROTEIN"/>
    <property type="match status" value="1"/>
</dbReference>
<evidence type="ECO:0000313" key="3">
    <source>
        <dbReference type="EMBL" id="TXF88028.1"/>
    </source>
</evidence>
<name>A0A5C7FER1_9BACT</name>
<reference evidence="3 4" key="1">
    <citation type="submission" date="2019-08" db="EMBL/GenBank/DDBJ databases">
        <title>Lewinella sp. strain SSH13 Genome sequencing and assembly.</title>
        <authorList>
            <person name="Kim I."/>
        </authorList>
    </citation>
    <scope>NUCLEOTIDE SEQUENCE [LARGE SCALE GENOMIC DNA]</scope>
    <source>
        <strain evidence="3 4">SSH13</strain>
    </source>
</reference>